<feature type="compositionally biased region" description="Acidic residues" evidence="5">
    <location>
        <begin position="666"/>
        <end position="693"/>
    </location>
</feature>
<feature type="repeat" description="ARM" evidence="4">
    <location>
        <begin position="218"/>
        <end position="260"/>
    </location>
</feature>
<evidence type="ECO:0000256" key="2">
    <source>
        <dbReference type="ARBA" id="ARBA00022448"/>
    </source>
</evidence>
<keyword evidence="2" id="KW-0813">Transport</keyword>
<comment type="caution">
    <text evidence="6">The sequence shown here is derived from an EMBL/GenBank/DDBJ whole genome shotgun (WGS) entry which is preliminary data.</text>
</comment>
<proteinExistence type="inferred from homology"/>
<dbReference type="SUPFAM" id="SSF48371">
    <property type="entry name" value="ARM repeat"/>
    <property type="match status" value="1"/>
</dbReference>
<protein>
    <recommendedName>
        <fullName evidence="8">Armadillo repeat-containing protein 8</fullName>
    </recommendedName>
</protein>
<comment type="similarity">
    <text evidence="1">Belongs to the importin alpha family.</text>
</comment>
<sequence length="851" mass="92490">MALLRNQSDSLATLVDEHSGQSASVPITSSSFTGSSKLGIPEIHVNAITLSPHSLQITPAPLLISASSLSTKPRSSRSGPFVPCISEKAPQPRRRGKDSASDYADGLDLLVHKSRAVNLNEDQPEITALGEDGEKWVLDLCGHSGKSKLDTIRKIRKYVCGEKSEVHAQNLIASPVLQLLMWLLAPDTPESELFETLWILTNIAAGPTAQTTKIVELGFLPHIVRLLGHPSGSIRTQAAWALGNVVGDREGFRDRVLQEGTLPAVLTIWHGDFSEESSRKEAFRIAMWVVDNMCRYKPDWHQMAPAFEALPKVLNESDPFLLKECCWAIARILHQSGRHPAIDGMITKDLCCRLIEILHFNNMLTTHPILRALINLSSSKNPVQVQYIVDGGLLFEMSCLLSDDLLPRLCRSSLQVFAMQILGNIASQERYIDNFIKTESLLLRIVQLLGQRENSELSVEACICLRNLSFHRNDKMAKALVNLKVIQALVAYLKTTLVDSKYRLATVEALGYILEVGDAIGMSAGIPLISRIKNRRHIAAKYKGSLELESTDSLVRRSSKPALSSTTPSNTSAILDSLSKPTTTGAKVMAKRNRGRNDLGNLEDLDSADDSPATTPKKSNRGFMSRSTTSSRNGTNNPFISDLKAANGFQVLLDALVSTSGLDLDRMDEDGPDEDSEIDSDDEGGNDGLDSEDAAGCATQRGTGNESPTKTSAPVFSVRQSSVSRLHTVLMRWFPEAFQERIRQAHETSLMMASMGGLSVGTQDACINNVGAFEGALLDLVRDFGRMKSEGTNGQVPVHLVGADGSYKCTSSESSFPPSTAAATALRPSISVTVTNHSGSARPSAVQHFSP</sequence>
<dbReference type="SMART" id="SM00185">
    <property type="entry name" value="ARM"/>
    <property type="match status" value="4"/>
</dbReference>
<evidence type="ECO:0000256" key="3">
    <source>
        <dbReference type="ARBA" id="ARBA00022927"/>
    </source>
</evidence>
<name>A0ABQ8F805_9FUNG</name>
<dbReference type="InterPro" id="IPR000225">
    <property type="entry name" value="Armadillo"/>
</dbReference>
<evidence type="ECO:0000256" key="4">
    <source>
        <dbReference type="PROSITE-ProRule" id="PRU00259"/>
    </source>
</evidence>
<dbReference type="PANTHER" id="PTHR23316">
    <property type="entry name" value="IMPORTIN ALPHA"/>
    <property type="match status" value="1"/>
</dbReference>
<dbReference type="Gene3D" id="1.25.10.10">
    <property type="entry name" value="Leucine-rich Repeat Variant"/>
    <property type="match status" value="1"/>
</dbReference>
<evidence type="ECO:0000256" key="1">
    <source>
        <dbReference type="ARBA" id="ARBA00010394"/>
    </source>
</evidence>
<evidence type="ECO:0008006" key="8">
    <source>
        <dbReference type="Google" id="ProtNLM"/>
    </source>
</evidence>
<dbReference type="EMBL" id="JAFCIX010000344">
    <property type="protein sequence ID" value="KAH6593821.1"/>
    <property type="molecule type" value="Genomic_DNA"/>
</dbReference>
<dbReference type="InterPro" id="IPR011989">
    <property type="entry name" value="ARM-like"/>
</dbReference>
<feature type="region of interest" description="Disordered" evidence="5">
    <location>
        <begin position="557"/>
        <end position="636"/>
    </location>
</feature>
<evidence type="ECO:0000313" key="6">
    <source>
        <dbReference type="EMBL" id="KAH6593821.1"/>
    </source>
</evidence>
<keyword evidence="3" id="KW-0653">Protein transport</keyword>
<keyword evidence="7" id="KW-1185">Reference proteome</keyword>
<feature type="region of interest" description="Disordered" evidence="5">
    <location>
        <begin position="663"/>
        <end position="715"/>
    </location>
</feature>
<accession>A0ABQ8F805</accession>
<dbReference type="Proteomes" id="UP001648503">
    <property type="component" value="Unassembled WGS sequence"/>
</dbReference>
<feature type="compositionally biased region" description="Polar residues" evidence="5">
    <location>
        <begin position="700"/>
        <end position="715"/>
    </location>
</feature>
<gene>
    <name evidence="6" type="ORF">BASA50_007047</name>
</gene>
<dbReference type="InterPro" id="IPR016024">
    <property type="entry name" value="ARM-type_fold"/>
</dbReference>
<reference evidence="6 7" key="1">
    <citation type="submission" date="2021-02" db="EMBL/GenBank/DDBJ databases">
        <title>Variation within the Batrachochytrium salamandrivorans European outbreak.</title>
        <authorList>
            <person name="Kelly M."/>
            <person name="Pasmans F."/>
            <person name="Shea T.P."/>
            <person name="Munoz J.F."/>
            <person name="Carranza S."/>
            <person name="Cuomo C.A."/>
            <person name="Martel A."/>
        </authorList>
    </citation>
    <scope>NUCLEOTIDE SEQUENCE [LARGE SCALE GENOMIC DNA]</scope>
    <source>
        <strain evidence="6 7">AMFP18/2</strain>
    </source>
</reference>
<feature type="region of interest" description="Disordered" evidence="5">
    <location>
        <begin position="71"/>
        <end position="101"/>
    </location>
</feature>
<organism evidence="6 7">
    <name type="scientific">Batrachochytrium salamandrivorans</name>
    <dbReference type="NCBI Taxonomy" id="1357716"/>
    <lineage>
        <taxon>Eukaryota</taxon>
        <taxon>Fungi</taxon>
        <taxon>Fungi incertae sedis</taxon>
        <taxon>Chytridiomycota</taxon>
        <taxon>Chytridiomycota incertae sedis</taxon>
        <taxon>Chytridiomycetes</taxon>
        <taxon>Rhizophydiales</taxon>
        <taxon>Rhizophydiales incertae sedis</taxon>
        <taxon>Batrachochytrium</taxon>
    </lineage>
</organism>
<dbReference type="PROSITE" id="PS50176">
    <property type="entry name" value="ARM_REPEAT"/>
    <property type="match status" value="1"/>
</dbReference>
<dbReference type="Pfam" id="PF00514">
    <property type="entry name" value="Arm"/>
    <property type="match status" value="1"/>
</dbReference>
<evidence type="ECO:0000256" key="5">
    <source>
        <dbReference type="SAM" id="MobiDB-lite"/>
    </source>
</evidence>
<evidence type="ECO:0000313" key="7">
    <source>
        <dbReference type="Proteomes" id="UP001648503"/>
    </source>
</evidence>
<feature type="compositionally biased region" description="Low complexity" evidence="5">
    <location>
        <begin position="625"/>
        <end position="636"/>
    </location>
</feature>
<feature type="compositionally biased region" description="Polar residues" evidence="5">
    <location>
        <begin position="561"/>
        <end position="585"/>
    </location>
</feature>